<dbReference type="EC" id="4.2.99.18" evidence="15"/>
<protein>
    <recommendedName>
        <fullName evidence="15">Formamidopyrimidine-DNA glycosylase</fullName>
        <shortName evidence="15">Fapy-DNA glycosylase</shortName>
        <ecNumber evidence="15">3.2.2.23</ecNumber>
    </recommendedName>
    <alternativeName>
        <fullName evidence="15">DNA-(apurinic or apyrimidinic site) lyase MutM</fullName>
        <shortName evidence="15">AP lyase MutM</shortName>
        <ecNumber evidence="15">4.2.99.18</ecNumber>
    </alternativeName>
</protein>
<evidence type="ECO:0000256" key="11">
    <source>
        <dbReference type="ARBA" id="ARBA00023239"/>
    </source>
</evidence>
<dbReference type="Gene3D" id="1.10.8.50">
    <property type="match status" value="1"/>
</dbReference>
<accession>A0A926CY69</accession>
<dbReference type="SMART" id="SM00898">
    <property type="entry name" value="Fapy_DNA_glyco"/>
    <property type="match status" value="1"/>
</dbReference>
<dbReference type="SUPFAM" id="SSF57716">
    <property type="entry name" value="Glucocorticoid receptor-like (DNA-binding domain)"/>
    <property type="match status" value="1"/>
</dbReference>
<dbReference type="EC" id="3.2.2.23" evidence="15"/>
<dbReference type="SUPFAM" id="SSF81624">
    <property type="entry name" value="N-terminal domain of MutM-like DNA repair proteins"/>
    <property type="match status" value="1"/>
</dbReference>
<keyword evidence="11 15" id="KW-0456">Lyase</keyword>
<dbReference type="FunFam" id="1.10.8.50:FF:000003">
    <property type="entry name" value="Formamidopyrimidine-DNA glycosylase"/>
    <property type="match status" value="1"/>
</dbReference>
<comment type="function">
    <text evidence="15">Involved in base excision repair of DNA damaged by oxidation or by mutagenic agents. Acts as DNA glycosylase that recognizes and removes damaged bases. Has a preference for oxidized purines, such as 7,8-dihydro-8-oxoguanine (8-oxoG). Has AP (apurinic/apyrimidinic) lyase activity and introduces nicks in the DNA strand. Cleaves the DNA backbone by beta-delta elimination to generate a single-strand break at the site of the removed base with both 3'- and 5'-phosphates.</text>
</comment>
<evidence type="ECO:0000256" key="14">
    <source>
        <dbReference type="ARBA" id="ARBA00044632"/>
    </source>
</evidence>
<dbReference type="InterPro" id="IPR015886">
    <property type="entry name" value="H2TH_FPG"/>
</dbReference>
<feature type="active site" description="Proton donor; for beta-elimination activity" evidence="15">
    <location>
        <position position="59"/>
    </location>
</feature>
<evidence type="ECO:0000256" key="13">
    <source>
        <dbReference type="ARBA" id="ARBA00023295"/>
    </source>
</evidence>
<dbReference type="HAMAP" id="MF_00103">
    <property type="entry name" value="Fapy_DNA_glycosyl"/>
    <property type="match status" value="1"/>
</dbReference>
<dbReference type="GO" id="GO:0034039">
    <property type="term" value="F:8-oxo-7,8-dihydroguanine DNA N-glycosylase activity"/>
    <property type="evidence" value="ECO:0007669"/>
    <property type="project" value="TreeGrafter"/>
</dbReference>
<keyword evidence="9 15" id="KW-0238">DNA-binding</keyword>
<gene>
    <name evidence="15 18" type="primary">mutM</name>
    <name evidence="15" type="synonym">fpg</name>
    <name evidence="18" type="ORF">H8699_05525</name>
</gene>
<dbReference type="GO" id="GO:0008270">
    <property type="term" value="F:zinc ion binding"/>
    <property type="evidence" value="ECO:0007669"/>
    <property type="project" value="UniProtKB-UniRule"/>
</dbReference>
<name>A0A926CY69_9FIRM</name>
<dbReference type="Proteomes" id="UP000654279">
    <property type="component" value="Unassembled WGS sequence"/>
</dbReference>
<keyword evidence="7 15" id="KW-0378">Hydrolase</keyword>
<dbReference type="PANTHER" id="PTHR22993">
    <property type="entry name" value="FORMAMIDOPYRIMIDINE-DNA GLYCOSYLASE"/>
    <property type="match status" value="1"/>
</dbReference>
<dbReference type="InterPro" id="IPR010979">
    <property type="entry name" value="Ribosomal_uS13-like_H2TH"/>
</dbReference>
<feature type="binding site" evidence="15">
    <location>
        <position position="93"/>
    </location>
    <ligand>
        <name>DNA</name>
        <dbReference type="ChEBI" id="CHEBI:16991"/>
    </ligand>
</feature>
<comment type="caution">
    <text evidence="18">The sequence shown here is derived from an EMBL/GenBank/DDBJ whole genome shotgun (WGS) entry which is preliminary data.</text>
</comment>
<dbReference type="SMART" id="SM01232">
    <property type="entry name" value="H2TH"/>
    <property type="match status" value="1"/>
</dbReference>
<organism evidence="18 19">
    <name type="scientific">Luoshenia tenuis</name>
    <dbReference type="NCBI Taxonomy" id="2763654"/>
    <lineage>
        <taxon>Bacteria</taxon>
        <taxon>Bacillati</taxon>
        <taxon>Bacillota</taxon>
        <taxon>Clostridia</taxon>
        <taxon>Christensenellales</taxon>
        <taxon>Christensenellaceae</taxon>
        <taxon>Luoshenia</taxon>
    </lineage>
</organism>
<evidence type="ECO:0000313" key="18">
    <source>
        <dbReference type="EMBL" id="MBC8528880.1"/>
    </source>
</evidence>
<feature type="domain" description="FPG-type" evidence="16">
    <location>
        <begin position="240"/>
        <end position="274"/>
    </location>
</feature>
<comment type="subunit">
    <text evidence="3 15">Monomer.</text>
</comment>
<dbReference type="EMBL" id="JACRSO010000002">
    <property type="protein sequence ID" value="MBC8528880.1"/>
    <property type="molecule type" value="Genomic_DNA"/>
</dbReference>
<dbReference type="Pfam" id="PF01149">
    <property type="entry name" value="Fapy_DNA_glyco"/>
    <property type="match status" value="1"/>
</dbReference>
<dbReference type="NCBIfam" id="TIGR00577">
    <property type="entry name" value="fpg"/>
    <property type="match status" value="1"/>
</dbReference>
<evidence type="ECO:0000256" key="6">
    <source>
        <dbReference type="ARBA" id="ARBA00022771"/>
    </source>
</evidence>
<keyword evidence="12 15" id="KW-0511">Multifunctional enzyme</keyword>
<evidence type="ECO:0000256" key="2">
    <source>
        <dbReference type="ARBA" id="ARBA00009409"/>
    </source>
</evidence>
<feature type="active site" description="Proton donor; for delta-elimination activity" evidence="15">
    <location>
        <position position="264"/>
    </location>
</feature>
<keyword evidence="5 15" id="KW-0227">DNA damage</keyword>
<reference evidence="18" key="1">
    <citation type="submission" date="2020-08" db="EMBL/GenBank/DDBJ databases">
        <title>Genome public.</title>
        <authorList>
            <person name="Liu C."/>
            <person name="Sun Q."/>
        </authorList>
    </citation>
    <scope>NUCLEOTIDE SEQUENCE</scope>
    <source>
        <strain evidence="18">NSJ-44</strain>
    </source>
</reference>
<dbReference type="PROSITE" id="PS51068">
    <property type="entry name" value="FPG_CAT"/>
    <property type="match status" value="1"/>
</dbReference>
<evidence type="ECO:0000313" key="19">
    <source>
        <dbReference type="Proteomes" id="UP000654279"/>
    </source>
</evidence>
<evidence type="ECO:0000259" key="16">
    <source>
        <dbReference type="PROSITE" id="PS51066"/>
    </source>
</evidence>
<feature type="domain" description="Formamidopyrimidine-DNA glycosylase catalytic" evidence="17">
    <location>
        <begin position="2"/>
        <end position="115"/>
    </location>
</feature>
<dbReference type="SUPFAM" id="SSF46946">
    <property type="entry name" value="S13-like H2TH domain"/>
    <property type="match status" value="1"/>
</dbReference>
<dbReference type="GO" id="GO:0003690">
    <property type="term" value="F:double-stranded DNA binding"/>
    <property type="evidence" value="ECO:0007669"/>
    <property type="project" value="UniProtKB-ARBA"/>
</dbReference>
<dbReference type="RefSeq" id="WP_249284826.1">
    <property type="nucleotide sequence ID" value="NZ_JACRSO010000002.1"/>
</dbReference>
<keyword evidence="4 15" id="KW-0479">Metal-binding</keyword>
<dbReference type="NCBIfam" id="NF002211">
    <property type="entry name" value="PRK01103.1"/>
    <property type="match status" value="1"/>
</dbReference>
<keyword evidence="19" id="KW-1185">Reference proteome</keyword>
<dbReference type="InterPro" id="IPR000214">
    <property type="entry name" value="Znf_DNA_glyclase/AP_lyase"/>
</dbReference>
<evidence type="ECO:0000256" key="3">
    <source>
        <dbReference type="ARBA" id="ARBA00011245"/>
    </source>
</evidence>
<dbReference type="GO" id="GO:0003684">
    <property type="term" value="F:damaged DNA binding"/>
    <property type="evidence" value="ECO:0007669"/>
    <property type="project" value="InterPro"/>
</dbReference>
<dbReference type="InterPro" id="IPR035937">
    <property type="entry name" value="FPG_N"/>
</dbReference>
<dbReference type="PANTHER" id="PTHR22993:SF9">
    <property type="entry name" value="FORMAMIDOPYRIMIDINE-DNA GLYCOSYLASE"/>
    <property type="match status" value="1"/>
</dbReference>
<evidence type="ECO:0000256" key="12">
    <source>
        <dbReference type="ARBA" id="ARBA00023268"/>
    </source>
</evidence>
<keyword evidence="6 15" id="KW-0863">Zinc-finger</keyword>
<feature type="active site" description="Proton donor" evidence="15">
    <location>
        <position position="3"/>
    </location>
</feature>
<proteinExistence type="inferred from homology"/>
<evidence type="ECO:0000256" key="7">
    <source>
        <dbReference type="ARBA" id="ARBA00022801"/>
    </source>
</evidence>
<evidence type="ECO:0000256" key="15">
    <source>
        <dbReference type="HAMAP-Rule" id="MF_00103"/>
    </source>
</evidence>
<dbReference type="CDD" id="cd08966">
    <property type="entry name" value="EcFpg-like_N"/>
    <property type="match status" value="1"/>
</dbReference>
<comment type="similarity">
    <text evidence="2 15">Belongs to the FPG family.</text>
</comment>
<dbReference type="InterPro" id="IPR020629">
    <property type="entry name" value="FPG_Glyclase"/>
</dbReference>
<sequence>MPELPEVETIKRVLEPQLQGLTIDNVVINRPEVVAHPHGDEFCKLLTGQAFDRIERRGKFLLLLLNSGDRIIIHLRMTGCLLHTPADLPKEKHTHIVFRLNDGKDLRFSDTRRFGRLWLVKKNEIDIYSGIERLGKEPLDSDFSAGYLIAHLGKRKKAIKECLLDQRVIAGIGNIYADEILFAAKINPARPANSLSEKDWMCLAQVIPQQLSYFIEKNEMTPAEYLETKGQNYRNTPFLQVYGRQGEACPACNHTLCRMVIGGRSSTHCPACQK</sequence>
<comment type="catalytic activity">
    <reaction evidence="14 15">
        <text>2'-deoxyribonucleotide-(2'-deoxyribose 5'-phosphate)-2'-deoxyribonucleotide-DNA = a 3'-end 2'-deoxyribonucleotide-(2,3-dehydro-2,3-deoxyribose 5'-phosphate)-DNA + a 5'-end 5'-phospho-2'-deoxyribonucleoside-DNA + H(+)</text>
        <dbReference type="Rhea" id="RHEA:66592"/>
        <dbReference type="Rhea" id="RHEA-COMP:13180"/>
        <dbReference type="Rhea" id="RHEA-COMP:16897"/>
        <dbReference type="Rhea" id="RHEA-COMP:17067"/>
        <dbReference type="ChEBI" id="CHEBI:15378"/>
        <dbReference type="ChEBI" id="CHEBI:136412"/>
        <dbReference type="ChEBI" id="CHEBI:157695"/>
        <dbReference type="ChEBI" id="CHEBI:167181"/>
        <dbReference type="EC" id="4.2.99.18"/>
    </reaction>
</comment>
<dbReference type="Gene3D" id="3.20.190.10">
    <property type="entry name" value="MutM-like, N-terminal"/>
    <property type="match status" value="1"/>
</dbReference>
<feature type="binding site" evidence="15">
    <location>
        <position position="155"/>
    </location>
    <ligand>
        <name>DNA</name>
        <dbReference type="ChEBI" id="CHEBI:16991"/>
    </ligand>
</feature>
<evidence type="ECO:0000256" key="1">
    <source>
        <dbReference type="ARBA" id="ARBA00001668"/>
    </source>
</evidence>
<feature type="binding site" evidence="15">
    <location>
        <position position="112"/>
    </location>
    <ligand>
        <name>DNA</name>
        <dbReference type="ChEBI" id="CHEBI:16991"/>
    </ligand>
</feature>
<dbReference type="AlphaFoldDB" id="A0A926CY69"/>
<comment type="cofactor">
    <cofactor evidence="15">
        <name>Zn(2+)</name>
        <dbReference type="ChEBI" id="CHEBI:29105"/>
    </cofactor>
    <text evidence="15">Binds 1 zinc ion per subunit.</text>
</comment>
<evidence type="ECO:0000259" key="17">
    <source>
        <dbReference type="PROSITE" id="PS51068"/>
    </source>
</evidence>
<dbReference type="GO" id="GO:0006284">
    <property type="term" value="P:base-excision repair"/>
    <property type="evidence" value="ECO:0007669"/>
    <property type="project" value="InterPro"/>
</dbReference>
<evidence type="ECO:0000256" key="5">
    <source>
        <dbReference type="ARBA" id="ARBA00022763"/>
    </source>
</evidence>
<dbReference type="InterPro" id="IPR012319">
    <property type="entry name" value="FPG_cat"/>
</dbReference>
<evidence type="ECO:0000256" key="8">
    <source>
        <dbReference type="ARBA" id="ARBA00022833"/>
    </source>
</evidence>
<dbReference type="GO" id="GO:0140078">
    <property type="term" value="F:class I DNA-(apurinic or apyrimidinic site) endonuclease activity"/>
    <property type="evidence" value="ECO:0007669"/>
    <property type="project" value="UniProtKB-EC"/>
</dbReference>
<evidence type="ECO:0000256" key="9">
    <source>
        <dbReference type="ARBA" id="ARBA00023125"/>
    </source>
</evidence>
<evidence type="ECO:0000256" key="4">
    <source>
        <dbReference type="ARBA" id="ARBA00022723"/>
    </source>
</evidence>
<dbReference type="PROSITE" id="PS51066">
    <property type="entry name" value="ZF_FPG_2"/>
    <property type="match status" value="1"/>
</dbReference>
<feature type="active site" description="Schiff-base intermediate with DNA" evidence="15">
    <location>
        <position position="2"/>
    </location>
</feature>
<evidence type="ECO:0000256" key="10">
    <source>
        <dbReference type="ARBA" id="ARBA00023204"/>
    </source>
</evidence>
<keyword evidence="13 15" id="KW-0326">Glycosidase</keyword>
<keyword evidence="10 15" id="KW-0234">DNA repair</keyword>
<keyword evidence="8 15" id="KW-0862">Zinc</keyword>
<comment type="catalytic activity">
    <reaction evidence="1 15">
        <text>Hydrolysis of DNA containing ring-opened 7-methylguanine residues, releasing 2,6-diamino-4-hydroxy-5-(N-methyl)formamidopyrimidine.</text>
        <dbReference type="EC" id="3.2.2.23"/>
    </reaction>
</comment>
<dbReference type="Pfam" id="PF06831">
    <property type="entry name" value="H2TH"/>
    <property type="match status" value="1"/>
</dbReference>